<keyword evidence="3" id="KW-1185">Reference proteome</keyword>
<name>A0A133VMF0_9EURY</name>
<dbReference type="NCBIfam" id="TIGR00229">
    <property type="entry name" value="sensory_box"/>
    <property type="match status" value="1"/>
</dbReference>
<sequence>MFREVNEAAVEVLGYEKEEIKGKSPSEVSFFPPETKEKIQYLRRWDFPSFWVSFCDFSAAVGGV</sequence>
<dbReference type="InterPro" id="IPR000014">
    <property type="entry name" value="PAS"/>
</dbReference>
<dbReference type="Proteomes" id="UP000070263">
    <property type="component" value="Unassembled WGS sequence"/>
</dbReference>
<gene>
    <name evidence="2" type="ORF">AKJ51_00830</name>
</gene>
<proteinExistence type="predicted"/>
<dbReference type="PROSITE" id="PS50112">
    <property type="entry name" value="PAS"/>
    <property type="match status" value="1"/>
</dbReference>
<dbReference type="CDD" id="cd00130">
    <property type="entry name" value="PAS"/>
    <property type="match status" value="1"/>
</dbReference>
<dbReference type="SUPFAM" id="SSF55785">
    <property type="entry name" value="PYP-like sensor domain (PAS domain)"/>
    <property type="match status" value="1"/>
</dbReference>
<evidence type="ECO:0000313" key="3">
    <source>
        <dbReference type="Proteomes" id="UP000070263"/>
    </source>
</evidence>
<reference evidence="2 3" key="1">
    <citation type="journal article" date="2016" name="Sci. Rep.">
        <title>Metabolic traits of an uncultured archaeal lineage -MSBL1- from brine pools of the Red Sea.</title>
        <authorList>
            <person name="Mwirichia R."/>
            <person name="Alam I."/>
            <person name="Rashid M."/>
            <person name="Vinu M."/>
            <person name="Ba-Alawi W."/>
            <person name="Anthony Kamau A."/>
            <person name="Kamanda Ngugi D."/>
            <person name="Goker M."/>
            <person name="Klenk H.P."/>
            <person name="Bajic V."/>
            <person name="Stingl U."/>
        </authorList>
    </citation>
    <scope>NUCLEOTIDE SEQUENCE [LARGE SCALE GENOMIC DNA]</scope>
    <source>
        <strain evidence="2">SCGC-AAA382A20</strain>
    </source>
</reference>
<feature type="domain" description="PAS" evidence="1">
    <location>
        <begin position="1"/>
        <end position="40"/>
    </location>
</feature>
<accession>A0A133VMF0</accession>
<evidence type="ECO:0000313" key="2">
    <source>
        <dbReference type="EMBL" id="KXB07587.1"/>
    </source>
</evidence>
<dbReference type="EMBL" id="LHYE01000005">
    <property type="protein sequence ID" value="KXB07587.1"/>
    <property type="molecule type" value="Genomic_DNA"/>
</dbReference>
<comment type="caution">
    <text evidence="2">The sequence shown here is derived from an EMBL/GenBank/DDBJ whole genome shotgun (WGS) entry which is preliminary data.</text>
</comment>
<protein>
    <recommendedName>
        <fullName evidence="1">PAS domain-containing protein</fullName>
    </recommendedName>
</protein>
<dbReference type="AlphaFoldDB" id="A0A133VMF0"/>
<dbReference type="InterPro" id="IPR035965">
    <property type="entry name" value="PAS-like_dom_sf"/>
</dbReference>
<dbReference type="Gene3D" id="3.30.450.20">
    <property type="entry name" value="PAS domain"/>
    <property type="match status" value="1"/>
</dbReference>
<evidence type="ECO:0000259" key="1">
    <source>
        <dbReference type="PROSITE" id="PS50112"/>
    </source>
</evidence>
<organism evidence="2 3">
    <name type="scientific">candidate division MSBL1 archaeon SCGC-AAA382A20</name>
    <dbReference type="NCBI Taxonomy" id="1698280"/>
    <lineage>
        <taxon>Archaea</taxon>
        <taxon>Methanobacteriati</taxon>
        <taxon>Methanobacteriota</taxon>
        <taxon>candidate division MSBL1</taxon>
    </lineage>
</organism>